<evidence type="ECO:0000313" key="5">
    <source>
        <dbReference type="Proteomes" id="UP000193218"/>
    </source>
</evidence>
<feature type="region of interest" description="Disordered" evidence="2">
    <location>
        <begin position="782"/>
        <end position="809"/>
    </location>
</feature>
<dbReference type="PROSITE" id="PS50089">
    <property type="entry name" value="ZF_RING_2"/>
    <property type="match status" value="1"/>
</dbReference>
<dbReference type="InterPro" id="IPR013083">
    <property type="entry name" value="Znf_RING/FYVE/PHD"/>
</dbReference>
<dbReference type="Gene3D" id="3.40.50.410">
    <property type="entry name" value="von Willebrand factor, type A domain"/>
    <property type="match status" value="1"/>
</dbReference>
<dbReference type="InterPro" id="IPR001841">
    <property type="entry name" value="Znf_RING"/>
</dbReference>
<dbReference type="CDD" id="cd13246">
    <property type="entry name" value="PH_Scd1"/>
    <property type="match status" value="1"/>
</dbReference>
<dbReference type="Gene3D" id="3.30.40.10">
    <property type="entry name" value="Zinc/RING finger domain, C3HC4 (zinc finger)"/>
    <property type="match status" value="1"/>
</dbReference>
<dbReference type="InterPro" id="IPR036465">
    <property type="entry name" value="vWFA_dom_sf"/>
</dbReference>
<comment type="caution">
    <text evidence="4">The sequence shown here is derived from an EMBL/GenBank/DDBJ whole genome shotgun (WGS) entry which is preliminary data.</text>
</comment>
<evidence type="ECO:0000313" key="4">
    <source>
        <dbReference type="EMBL" id="ORX39121.1"/>
    </source>
</evidence>
<dbReference type="Gene3D" id="2.30.29.30">
    <property type="entry name" value="Pleckstrin-homology domain (PH domain)/Phosphotyrosine-binding domain (PTB)"/>
    <property type="match status" value="1"/>
</dbReference>
<keyword evidence="1" id="KW-0862">Zinc</keyword>
<gene>
    <name evidence="4" type="ORF">BD324DRAFT_576598</name>
</gene>
<dbReference type="STRING" id="4999.A0A1Y1UM46"/>
<dbReference type="InParanoid" id="A0A1Y1UM46"/>
<dbReference type="SUPFAM" id="SSF50729">
    <property type="entry name" value="PH domain-like"/>
    <property type="match status" value="1"/>
</dbReference>
<feature type="compositionally biased region" description="Polar residues" evidence="2">
    <location>
        <begin position="244"/>
        <end position="257"/>
    </location>
</feature>
<feature type="region of interest" description="Disordered" evidence="2">
    <location>
        <begin position="445"/>
        <end position="473"/>
    </location>
</feature>
<proteinExistence type="predicted"/>
<dbReference type="GO" id="GO:0008270">
    <property type="term" value="F:zinc ion binding"/>
    <property type="evidence" value="ECO:0007669"/>
    <property type="project" value="UniProtKB-KW"/>
</dbReference>
<feature type="region of interest" description="Disordered" evidence="2">
    <location>
        <begin position="113"/>
        <end position="171"/>
    </location>
</feature>
<dbReference type="Proteomes" id="UP000193218">
    <property type="component" value="Unassembled WGS sequence"/>
</dbReference>
<dbReference type="Pfam" id="PF15411">
    <property type="entry name" value="PH_10"/>
    <property type="match status" value="1"/>
</dbReference>
<dbReference type="AlphaFoldDB" id="A0A1Y1UM46"/>
<dbReference type="OrthoDB" id="299997at2759"/>
<dbReference type="InterPro" id="IPR051266">
    <property type="entry name" value="CLCR"/>
</dbReference>
<dbReference type="EMBL" id="NBSH01000003">
    <property type="protein sequence ID" value="ORX39121.1"/>
    <property type="molecule type" value="Genomic_DNA"/>
</dbReference>
<evidence type="ECO:0000256" key="1">
    <source>
        <dbReference type="PROSITE-ProRule" id="PRU00175"/>
    </source>
</evidence>
<feature type="domain" description="RING-type" evidence="3">
    <location>
        <begin position="29"/>
        <end position="85"/>
    </location>
</feature>
<dbReference type="RefSeq" id="XP_021872984.1">
    <property type="nucleotide sequence ID" value="XM_022013198.1"/>
</dbReference>
<dbReference type="PANTHER" id="PTHR10579">
    <property type="entry name" value="CALCIUM-ACTIVATED CHLORIDE CHANNEL REGULATOR"/>
    <property type="match status" value="1"/>
</dbReference>
<evidence type="ECO:0000259" key="3">
    <source>
        <dbReference type="PROSITE" id="PS50089"/>
    </source>
</evidence>
<dbReference type="InterPro" id="IPR011993">
    <property type="entry name" value="PH-like_dom_sf"/>
</dbReference>
<feature type="region of interest" description="Disordered" evidence="2">
    <location>
        <begin position="1"/>
        <end position="25"/>
    </location>
</feature>
<sequence length="1037" mass="112580">MQSQVHLAPAPAHQVTLSSSEDKDDEDICPVCCESLSFTFRLPGEKPHIVPECGHALHEECFSTVYGDVKPGETKRNLGVCGVCRQPMRISEGASYKRRGKDSESLKMAKLMGQNTDSSRGAPPTLASPADIASPSSGSQPEEIDLNADDPLTDPYGMNSSSSRSLLGGDGQPSVVIPSISIKAEHSYISRTYRKGKHAITAVISVKVPSAGDRGRYAARTRPDFAMSRSGSAEDGPQLPPSPRSASSHPTDISSVPASARSLPPLQGPDPFAHVLVDLQNRVVSYHTSGLDALGQLRLFDLLAVRKGTLVREFHVYLFQDAIICIVEERKSTMRKIFSSSSSVRSSDSSHSTHGKGILKMKGRIYVKHVQRITDSSVPGELSLTIEMEDPTMESFILVFRDRGSHETWKRNLNSILEEAKSGRPPPLLNREESNAKVAKLMGIGAPPAPKSASSSRGFASPVSQPSPNAMGGINFDLTPQPSATSYDRSALTPKSPFATSPLAELAFSAPLAPVHTPLDLVIILSLPAPSQTGTLPLKVRLMRQSLQFILAVMGIRDRVALVVCEMGSNGVVRKTPFLNTTRADSRHRLETFVDLLGSGQRDSDEFAVPVGREEKQDVVTAVNTALDVVLQRKVKNPLSGMILISDTSENIKRAQMELVTARLDAANIPVHAIGYGKGHDPSPLWMISNHTHGTYTYVREWYHLRDSLAGIVGSMMSVAMTNMKLHINCQDNEFKVLKVSGASQAIVSTGGKYADVELRELRHGETRELLVEMDFVDGMDEHRYSGDGSDESGGPPIGGGSARGGQLSVQGSIHKSTSIGNLGLALDNLSVADANNMMYEDALIDEIPVTEVDCSYHDPAANRSVTRLAHPILLTTAILPSNAPPSSAPAESLVVRRRMELLASDMITRALLIASRKNFEHAIKILKETKNIIEKISENLQTQLSRAGGSKSRREGQNLQAVHGLSAVGSDLDTLIDALEEHQDMFERDMRNFAAQQAVVLRTQKSWTTRTPSERMYCTPEVQHFVQMSGDWQGGK</sequence>
<dbReference type="SUPFAM" id="SSF57850">
    <property type="entry name" value="RING/U-box"/>
    <property type="match status" value="1"/>
</dbReference>
<keyword evidence="1" id="KW-0479">Metal-binding</keyword>
<dbReference type="GeneID" id="33555006"/>
<dbReference type="PANTHER" id="PTHR10579:SF43">
    <property type="entry name" value="ZINC FINGER (C3HC4-TYPE RING FINGER) FAMILY PROTEIN"/>
    <property type="match status" value="1"/>
</dbReference>
<organism evidence="4 5">
    <name type="scientific">Kockovaella imperatae</name>
    <dbReference type="NCBI Taxonomy" id="4999"/>
    <lineage>
        <taxon>Eukaryota</taxon>
        <taxon>Fungi</taxon>
        <taxon>Dikarya</taxon>
        <taxon>Basidiomycota</taxon>
        <taxon>Agaricomycotina</taxon>
        <taxon>Tremellomycetes</taxon>
        <taxon>Tremellales</taxon>
        <taxon>Cuniculitremaceae</taxon>
        <taxon>Kockovaella</taxon>
    </lineage>
</organism>
<name>A0A1Y1UM46_9TREE</name>
<accession>A0A1Y1UM46</accession>
<keyword evidence="5" id="KW-1185">Reference proteome</keyword>
<dbReference type="GO" id="GO:0005085">
    <property type="term" value="F:guanyl-nucleotide exchange factor activity"/>
    <property type="evidence" value="ECO:0007669"/>
    <property type="project" value="InterPro"/>
</dbReference>
<protein>
    <submittedName>
        <fullName evidence="4">Pleckstrin homology domain-domain-containing protein</fullName>
    </submittedName>
</protein>
<dbReference type="SUPFAM" id="SSF53300">
    <property type="entry name" value="vWA-like"/>
    <property type="match status" value="1"/>
</dbReference>
<feature type="region of interest" description="Disordered" evidence="2">
    <location>
        <begin position="221"/>
        <end position="261"/>
    </location>
</feature>
<keyword evidence="1" id="KW-0863">Zinc-finger</keyword>
<dbReference type="InterPro" id="IPR033511">
    <property type="entry name" value="Cdc24/Scd1_PH_dom"/>
</dbReference>
<feature type="compositionally biased region" description="Acidic residues" evidence="2">
    <location>
        <begin position="142"/>
        <end position="152"/>
    </location>
</feature>
<reference evidence="4 5" key="1">
    <citation type="submission" date="2017-03" db="EMBL/GenBank/DDBJ databases">
        <title>Widespread Adenine N6-methylation of Active Genes in Fungi.</title>
        <authorList>
            <consortium name="DOE Joint Genome Institute"/>
            <person name="Mondo S.J."/>
            <person name="Dannebaum R.O."/>
            <person name="Kuo R.C."/>
            <person name="Louie K.B."/>
            <person name="Bewick A.J."/>
            <person name="Labutti K."/>
            <person name="Haridas S."/>
            <person name="Kuo A."/>
            <person name="Salamov A."/>
            <person name="Ahrendt S.R."/>
            <person name="Lau R."/>
            <person name="Bowen B.P."/>
            <person name="Lipzen A."/>
            <person name="Sullivan W."/>
            <person name="Andreopoulos W.B."/>
            <person name="Clum A."/>
            <person name="Lindquist E."/>
            <person name="Daum C."/>
            <person name="Northen T.R."/>
            <person name="Ramamoorthy G."/>
            <person name="Schmitz R.J."/>
            <person name="Gryganskyi A."/>
            <person name="Culley D."/>
            <person name="Magnuson J."/>
            <person name="James T.Y."/>
            <person name="O'Malley M.A."/>
            <person name="Stajich J.E."/>
            <person name="Spatafora J.W."/>
            <person name="Visel A."/>
            <person name="Grigoriev I.V."/>
        </authorList>
    </citation>
    <scope>NUCLEOTIDE SEQUENCE [LARGE SCALE GENOMIC DNA]</scope>
    <source>
        <strain evidence="4 5">NRRL Y-17943</strain>
    </source>
</reference>
<evidence type="ECO:0000256" key="2">
    <source>
        <dbReference type="SAM" id="MobiDB-lite"/>
    </source>
</evidence>